<dbReference type="InterPro" id="IPR014710">
    <property type="entry name" value="RmlC-like_jellyroll"/>
</dbReference>
<accession>A0ABR7ICD8</accession>
<evidence type="ECO:0000256" key="1">
    <source>
        <dbReference type="ARBA" id="ARBA00023015"/>
    </source>
</evidence>
<dbReference type="SUPFAM" id="SSF51206">
    <property type="entry name" value="cAMP-binding domain-like"/>
    <property type="match status" value="1"/>
</dbReference>
<sequence length="222" mass="24974">MNYFKLARTPLFAGTTEEEIKQMLTCLKAVERNYKKGETIYCAGDVTTEIGLVLSGSVLIENVDAWGNCSVLDKVGEGRIFAESYACVPGERLMVNVTAQEPAGILFLDVTKMLQICPNACSYHQKLLKNLLSVSARKNLRLSRRIFNTSSKSIRGRLLSYLSYESMQHAGSEFDISYNRQQLADYLSVDRSALSKELGKMQKEGLIRVERNHFCILKTPEL</sequence>
<keyword evidence="3" id="KW-0804">Transcription</keyword>
<organism evidence="6 7">
    <name type="scientific">Roseburia yibonii</name>
    <dbReference type="NCBI Taxonomy" id="2763063"/>
    <lineage>
        <taxon>Bacteria</taxon>
        <taxon>Bacillati</taxon>
        <taxon>Bacillota</taxon>
        <taxon>Clostridia</taxon>
        <taxon>Lachnospirales</taxon>
        <taxon>Lachnospiraceae</taxon>
        <taxon>Roseburia</taxon>
    </lineage>
</organism>
<name>A0ABR7ICD8_9FIRM</name>
<dbReference type="InterPro" id="IPR018490">
    <property type="entry name" value="cNMP-bd_dom_sf"/>
</dbReference>
<evidence type="ECO:0000313" key="6">
    <source>
        <dbReference type="EMBL" id="MBC5754543.1"/>
    </source>
</evidence>
<keyword evidence="7" id="KW-1185">Reference proteome</keyword>
<evidence type="ECO:0000259" key="5">
    <source>
        <dbReference type="PROSITE" id="PS51063"/>
    </source>
</evidence>
<evidence type="ECO:0000256" key="2">
    <source>
        <dbReference type="ARBA" id="ARBA00023125"/>
    </source>
</evidence>
<comment type="caution">
    <text evidence="6">The sequence shown here is derived from an EMBL/GenBank/DDBJ whole genome shotgun (WGS) entry which is preliminary data.</text>
</comment>
<dbReference type="InterPro" id="IPR000595">
    <property type="entry name" value="cNMP-bd_dom"/>
</dbReference>
<evidence type="ECO:0000256" key="3">
    <source>
        <dbReference type="ARBA" id="ARBA00023163"/>
    </source>
</evidence>
<evidence type="ECO:0000259" key="4">
    <source>
        <dbReference type="PROSITE" id="PS50042"/>
    </source>
</evidence>
<keyword evidence="2" id="KW-0238">DNA-binding</keyword>
<dbReference type="SUPFAM" id="SSF46785">
    <property type="entry name" value="Winged helix' DNA-binding domain"/>
    <property type="match status" value="1"/>
</dbReference>
<dbReference type="PROSITE" id="PS51063">
    <property type="entry name" value="HTH_CRP_2"/>
    <property type="match status" value="1"/>
</dbReference>
<dbReference type="Proteomes" id="UP000621540">
    <property type="component" value="Unassembled WGS sequence"/>
</dbReference>
<dbReference type="InterPro" id="IPR036390">
    <property type="entry name" value="WH_DNA-bd_sf"/>
</dbReference>
<dbReference type="CDD" id="cd00038">
    <property type="entry name" value="CAP_ED"/>
    <property type="match status" value="1"/>
</dbReference>
<dbReference type="Gene3D" id="2.60.120.10">
    <property type="entry name" value="Jelly Rolls"/>
    <property type="match status" value="1"/>
</dbReference>
<feature type="domain" description="Cyclic nucleotide-binding" evidence="4">
    <location>
        <begin position="11"/>
        <end position="134"/>
    </location>
</feature>
<dbReference type="InterPro" id="IPR012318">
    <property type="entry name" value="HTH_CRP"/>
</dbReference>
<dbReference type="Pfam" id="PF13545">
    <property type="entry name" value="HTH_Crp_2"/>
    <property type="match status" value="1"/>
</dbReference>
<dbReference type="Pfam" id="PF00027">
    <property type="entry name" value="cNMP_binding"/>
    <property type="match status" value="1"/>
</dbReference>
<dbReference type="EMBL" id="JACOQH010000008">
    <property type="protein sequence ID" value="MBC5754543.1"/>
    <property type="molecule type" value="Genomic_DNA"/>
</dbReference>
<protein>
    <submittedName>
        <fullName evidence="6">Crp/Fnr family transcriptional regulator</fullName>
    </submittedName>
</protein>
<dbReference type="RefSeq" id="WP_022515808.1">
    <property type="nucleotide sequence ID" value="NZ_JACOQH010000008.1"/>
</dbReference>
<dbReference type="SMART" id="SM00419">
    <property type="entry name" value="HTH_CRP"/>
    <property type="match status" value="1"/>
</dbReference>
<keyword evidence="1" id="KW-0805">Transcription regulation</keyword>
<reference evidence="6 7" key="1">
    <citation type="submission" date="2020-08" db="EMBL/GenBank/DDBJ databases">
        <title>Genome public.</title>
        <authorList>
            <person name="Liu C."/>
            <person name="Sun Q."/>
        </authorList>
    </citation>
    <scope>NUCLEOTIDE SEQUENCE [LARGE SCALE GENOMIC DNA]</scope>
    <source>
        <strain evidence="6 7">BX0805</strain>
    </source>
</reference>
<feature type="domain" description="HTH crp-type" evidence="5">
    <location>
        <begin position="152"/>
        <end position="220"/>
    </location>
</feature>
<evidence type="ECO:0000313" key="7">
    <source>
        <dbReference type="Proteomes" id="UP000621540"/>
    </source>
</evidence>
<proteinExistence type="predicted"/>
<gene>
    <name evidence="6" type="ORF">H8Z76_11050</name>
</gene>
<dbReference type="PROSITE" id="PS50042">
    <property type="entry name" value="CNMP_BINDING_3"/>
    <property type="match status" value="1"/>
</dbReference>